<protein>
    <submittedName>
        <fullName evidence="2">Sporulation protein, YlmC/YmxH family</fullName>
    </submittedName>
    <submittedName>
        <fullName evidence="3">YlmC/YmxH family sporulation protein</fullName>
    </submittedName>
</protein>
<name>A0A231VI10_THETR</name>
<reference evidence="2 4" key="1">
    <citation type="submission" date="2016-08" db="EMBL/GenBank/DDBJ databases">
        <title>A novel genetic cassette of butanologenic Thermoanaerobacterium thermosaccharolyticum that directly convert cellulose to butanol.</title>
        <authorList>
            <person name="Li T."/>
            <person name="He J."/>
        </authorList>
    </citation>
    <scope>NUCLEOTIDE SEQUENCE [LARGE SCALE GENOMIC DNA]</scope>
    <source>
        <strain evidence="2 4">TG57</strain>
    </source>
</reference>
<dbReference type="PANTHER" id="PTHR40061">
    <property type="entry name" value="SPORULATION PROTEIN YLMC-RELATED"/>
    <property type="match status" value="1"/>
</dbReference>
<evidence type="ECO:0000259" key="1">
    <source>
        <dbReference type="Pfam" id="PF05239"/>
    </source>
</evidence>
<dbReference type="InterPro" id="IPR027275">
    <property type="entry name" value="PRC-brl_dom"/>
</dbReference>
<dbReference type="OMA" id="DYVIPWE"/>
<dbReference type="Gene3D" id="2.30.30.240">
    <property type="entry name" value="PRC-barrel domain"/>
    <property type="match status" value="1"/>
</dbReference>
<sequence>MFKTSDLRDKDVIDINTGKRLGNIIDVEVNLEEGKVEGFILPGESKGFRLFVKDLDIYIPWKSVKKIGEDVILVNIDENVTQV</sequence>
<dbReference type="Pfam" id="PF05239">
    <property type="entry name" value="PRC"/>
    <property type="match status" value="1"/>
</dbReference>
<feature type="domain" description="PRC-barrel" evidence="1">
    <location>
        <begin position="2"/>
        <end position="78"/>
    </location>
</feature>
<dbReference type="PANTHER" id="PTHR40061:SF1">
    <property type="entry name" value="SPORULATION PROTEIN YLMC-RELATED"/>
    <property type="match status" value="1"/>
</dbReference>
<dbReference type="Proteomes" id="UP000215301">
    <property type="component" value="Unassembled WGS sequence"/>
</dbReference>
<evidence type="ECO:0000313" key="2">
    <source>
        <dbReference type="EMBL" id="AST58735.1"/>
    </source>
</evidence>
<dbReference type="InterPro" id="IPR014238">
    <property type="entry name" value="Spore_YlmC/YmxH"/>
</dbReference>
<dbReference type="EMBL" id="CP016893">
    <property type="protein sequence ID" value="AST58735.1"/>
    <property type="molecule type" value="Genomic_DNA"/>
</dbReference>
<evidence type="ECO:0000313" key="4">
    <source>
        <dbReference type="Proteomes" id="UP000214975"/>
    </source>
</evidence>
<evidence type="ECO:0000313" key="5">
    <source>
        <dbReference type="Proteomes" id="UP000215301"/>
    </source>
</evidence>
<dbReference type="SUPFAM" id="SSF50346">
    <property type="entry name" value="PRC-barrel domain"/>
    <property type="match status" value="1"/>
</dbReference>
<dbReference type="EMBL" id="NKHD01000019">
    <property type="protein sequence ID" value="OXT07845.1"/>
    <property type="molecule type" value="Genomic_DNA"/>
</dbReference>
<accession>A0A231VI10</accession>
<dbReference type="AlphaFoldDB" id="A0A231VI10"/>
<dbReference type="InterPro" id="IPR011033">
    <property type="entry name" value="PRC_barrel-like_sf"/>
</dbReference>
<reference evidence="3 5" key="2">
    <citation type="submission" date="2017-06" db="EMBL/GenBank/DDBJ databases">
        <title>Isolation and characterization of a thermophilic and butanogenic Thermoanaerobacterium thermosaccharolyticum M5 capable of efficient degradation of hemicellulose.</title>
        <authorList>
            <person name="Xin F."/>
            <person name="Jiang Y."/>
        </authorList>
    </citation>
    <scope>NUCLEOTIDE SEQUENCE [LARGE SCALE GENOMIC DNA]</scope>
    <source>
        <strain evidence="3 5">M5</strain>
    </source>
</reference>
<dbReference type="NCBIfam" id="TIGR02888">
    <property type="entry name" value="spore_YlmC_YmxH"/>
    <property type="match status" value="1"/>
</dbReference>
<proteinExistence type="predicted"/>
<dbReference type="RefSeq" id="WP_013298219.1">
    <property type="nucleotide sequence ID" value="NZ_CP016893.1"/>
</dbReference>
<dbReference type="Proteomes" id="UP000214975">
    <property type="component" value="Chromosome"/>
</dbReference>
<evidence type="ECO:0000313" key="3">
    <source>
        <dbReference type="EMBL" id="OXT07845.1"/>
    </source>
</evidence>
<organism evidence="3 5">
    <name type="scientific">Thermoanaerobacterium thermosaccharolyticum</name>
    <name type="common">Clostridium thermosaccharolyticum</name>
    <dbReference type="NCBI Taxonomy" id="1517"/>
    <lineage>
        <taxon>Bacteria</taxon>
        <taxon>Bacillati</taxon>
        <taxon>Bacillota</taxon>
        <taxon>Clostridia</taxon>
        <taxon>Thermoanaerobacterales</taxon>
        <taxon>Thermoanaerobacteraceae</taxon>
        <taxon>Thermoanaerobacterium</taxon>
    </lineage>
</organism>
<gene>
    <name evidence="3" type="ORF">CE561_06330</name>
    <name evidence="2" type="ORF">Thert_02934</name>
</gene>
<dbReference type="GeneID" id="93864578"/>